<proteinExistence type="predicted"/>
<organism evidence="2">
    <name type="scientific">Enterobacter kobei</name>
    <dbReference type="NCBI Taxonomy" id="208224"/>
    <lineage>
        <taxon>Bacteria</taxon>
        <taxon>Pseudomonadati</taxon>
        <taxon>Pseudomonadota</taxon>
        <taxon>Gammaproteobacteria</taxon>
        <taxon>Enterobacterales</taxon>
        <taxon>Enterobacteriaceae</taxon>
        <taxon>Enterobacter</taxon>
        <taxon>Enterobacter cloacae complex</taxon>
    </lineage>
</organism>
<dbReference type="AlphaFoldDB" id="A0A2J0PMW8"/>
<protein>
    <submittedName>
        <fullName evidence="2">Uncharacterized protein</fullName>
    </submittedName>
</protein>
<gene>
    <name evidence="2" type="ORF">B9Q37_10795</name>
</gene>
<evidence type="ECO:0000313" key="3">
    <source>
        <dbReference type="Proteomes" id="UP000230495"/>
    </source>
</evidence>
<name>A0A2J0PMW8_9ENTR</name>
<dbReference type="Proteomes" id="UP000230495">
    <property type="component" value="Unassembled WGS sequence"/>
</dbReference>
<evidence type="ECO:0000313" key="2">
    <source>
        <dbReference type="EMBL" id="PJD76021.1"/>
    </source>
</evidence>
<sequence length="106" mass="11919">MNSSDADKLTDQLIGEAVLSLLKEHGPITTEALVQRLRDMKIHEKDPRRRETLAKVIAEIGSNSFPLKRRRTAQGRITREGPLNDNRDNVVPLFGNGKPSDPKKIH</sequence>
<reference evidence="2 3" key="1">
    <citation type="journal article" date="2017" name="J. Antimicrob. Chemother.">
        <title>Characterization of the population structure, drug resistance mechanisms and plasmids of the community-associated Enterobacter cloacae complex in China.</title>
        <authorList>
            <person name="Zhou K."/>
            <person name="Yu W."/>
            <person name="Cao X."/>
            <person name="Shen P."/>
            <person name="Lu H."/>
            <person name="Luo Q."/>
            <person name="Rossen J.W.A."/>
            <person name="Xiao Y."/>
        </authorList>
    </citation>
    <scope>NUCLEOTIDE SEQUENCE [LARGE SCALE GENOMIC DNA]</scope>
    <source>
        <strain evidence="2">ECC1097</strain>
    </source>
</reference>
<comment type="caution">
    <text evidence="2">The sequence shown here is derived from an EMBL/GenBank/DDBJ whole genome shotgun (WGS) entry which is preliminary data.</text>
</comment>
<dbReference type="OrthoDB" id="6539751at2"/>
<evidence type="ECO:0000256" key="1">
    <source>
        <dbReference type="SAM" id="MobiDB-lite"/>
    </source>
</evidence>
<accession>A0A2J0PMW8</accession>
<dbReference type="EMBL" id="NEEU01000003">
    <property type="protein sequence ID" value="PJD76021.1"/>
    <property type="molecule type" value="Genomic_DNA"/>
</dbReference>
<dbReference type="KEGG" id="eno:ECENHK_09370"/>
<dbReference type="RefSeq" id="WP_014883527.1">
    <property type="nucleotide sequence ID" value="NC_018405.1"/>
</dbReference>
<feature type="region of interest" description="Disordered" evidence="1">
    <location>
        <begin position="71"/>
        <end position="106"/>
    </location>
</feature>